<feature type="transmembrane region" description="Helical" evidence="4">
    <location>
        <begin position="74"/>
        <end position="97"/>
    </location>
</feature>
<dbReference type="PROSITE" id="PS00211">
    <property type="entry name" value="ABC_TRANSPORTER_1"/>
    <property type="match status" value="1"/>
</dbReference>
<organism evidence="7 8">
    <name type="scientific">Paramecium sonneborni</name>
    <dbReference type="NCBI Taxonomy" id="65129"/>
    <lineage>
        <taxon>Eukaryota</taxon>
        <taxon>Sar</taxon>
        <taxon>Alveolata</taxon>
        <taxon>Ciliophora</taxon>
        <taxon>Intramacronucleata</taxon>
        <taxon>Oligohymenophorea</taxon>
        <taxon>Peniculida</taxon>
        <taxon>Parameciidae</taxon>
        <taxon>Paramecium</taxon>
    </lineage>
</organism>
<dbReference type="InterPro" id="IPR003439">
    <property type="entry name" value="ABC_transporter-like_ATP-bd"/>
</dbReference>
<dbReference type="GO" id="GO:0005524">
    <property type="term" value="F:ATP binding"/>
    <property type="evidence" value="ECO:0007669"/>
    <property type="project" value="InterPro"/>
</dbReference>
<evidence type="ECO:0000259" key="5">
    <source>
        <dbReference type="PROSITE" id="PS50893"/>
    </source>
</evidence>
<comment type="caution">
    <text evidence="7">The sequence shown here is derived from an EMBL/GenBank/DDBJ whole genome shotgun (WGS) entry which is preliminary data.</text>
</comment>
<dbReference type="PROSITE" id="PS50893">
    <property type="entry name" value="ABC_TRANSPORTER_2"/>
    <property type="match status" value="1"/>
</dbReference>
<dbReference type="InterPro" id="IPR011527">
    <property type="entry name" value="ABC1_TM_dom"/>
</dbReference>
<evidence type="ECO:0000256" key="4">
    <source>
        <dbReference type="SAM" id="Phobius"/>
    </source>
</evidence>
<dbReference type="PROSITE" id="PS50929">
    <property type="entry name" value="ABC_TM1F"/>
    <property type="match status" value="1"/>
</dbReference>
<dbReference type="AlphaFoldDB" id="A0A8S1LUG6"/>
<evidence type="ECO:0000256" key="1">
    <source>
        <dbReference type="ARBA" id="ARBA00022692"/>
    </source>
</evidence>
<evidence type="ECO:0000256" key="2">
    <source>
        <dbReference type="ARBA" id="ARBA00022989"/>
    </source>
</evidence>
<keyword evidence="8" id="KW-1185">Reference proteome</keyword>
<keyword evidence="2 4" id="KW-1133">Transmembrane helix</keyword>
<feature type="transmembrane region" description="Helical" evidence="4">
    <location>
        <begin position="261"/>
        <end position="282"/>
    </location>
</feature>
<dbReference type="InterPro" id="IPR039421">
    <property type="entry name" value="Type_1_exporter"/>
</dbReference>
<dbReference type="OrthoDB" id="6500128at2759"/>
<evidence type="ECO:0000256" key="3">
    <source>
        <dbReference type="ARBA" id="ARBA00023136"/>
    </source>
</evidence>
<proteinExistence type="predicted"/>
<keyword evidence="1 4" id="KW-0812">Transmembrane</keyword>
<accession>A0A8S1LUG6</accession>
<gene>
    <name evidence="7" type="ORF">PSON_ATCC_30995.1.T0210217</name>
</gene>
<evidence type="ECO:0008006" key="9">
    <source>
        <dbReference type="Google" id="ProtNLM"/>
    </source>
</evidence>
<dbReference type="EMBL" id="CAJJDN010000021">
    <property type="protein sequence ID" value="CAD8066234.1"/>
    <property type="molecule type" value="Genomic_DNA"/>
</dbReference>
<feature type="domain" description="ABC transporter" evidence="5">
    <location>
        <begin position="387"/>
        <end position="600"/>
    </location>
</feature>
<feature type="transmembrane region" description="Helical" evidence="4">
    <location>
        <begin position="150"/>
        <end position="169"/>
    </location>
</feature>
<dbReference type="GO" id="GO:0016887">
    <property type="term" value="F:ATP hydrolysis activity"/>
    <property type="evidence" value="ECO:0007669"/>
    <property type="project" value="InterPro"/>
</dbReference>
<dbReference type="InterPro" id="IPR017871">
    <property type="entry name" value="ABC_transporter-like_CS"/>
</dbReference>
<feature type="transmembrane region" description="Helical" evidence="4">
    <location>
        <begin position="28"/>
        <end position="46"/>
    </location>
</feature>
<protein>
    <recommendedName>
        <fullName evidence="9">ABC transporter ATP-binding protein</fullName>
    </recommendedName>
</protein>
<sequence length="600" mass="67920">MQEGKKSKKFFGKDIMNLLKLMIPEKRYYVIGITVAGLNSALLLYLPQVTTDIAKLQELKYDQENKQKSQQTNIYYHLKWGGVCLLGMFLGGARRFLNTQISNRVGMRMRYAMFQKLMSTRESQQLHSQQLVHKLSNDVSLVSTGLSQDIFVMIRGLITTIGGAAYLSYYAFPLLASASAAAAVMGGSAILLGKYMSQFKVKETQELGSLSEVSQEMLQAHRLIKLSDMEQKENQRYSAQLFRWYEQATQFSKMQALNMGLMEGGGLYALILILFQGCYLVATGNLDPELAKYFIQAVYMASGTRAMISIYNELVKTAAIYKTILDVHPNLHKSELYNQSDLTKNYREYIKLDDILKAKLLNPPQSSEHTKEWQELYEHPTTPPPTITFKNVQYSYPNHQNTTLTFNIQINSGEIVLLQGPSGSGKTTALNLLTKLLTPSQGEILIDGEPLSNKDFKWIQQHVSYVQQDGIIFNATVYENIIYGNHGYDQSMERVIQAAKLARAHDFIENMQNKYQTKLKSDGTTSLSGGQKQRIVLARAILKNPRILILDEATSNIDSQSEFDIIQALMQICQDKTVIIVSHKIENYKPLLTRVINLDQ</sequence>
<feature type="domain" description="ABC transmembrane type-1" evidence="6">
    <location>
        <begin position="78"/>
        <end position="316"/>
    </location>
</feature>
<dbReference type="Pfam" id="PF00005">
    <property type="entry name" value="ABC_tran"/>
    <property type="match status" value="1"/>
</dbReference>
<dbReference type="Proteomes" id="UP000692954">
    <property type="component" value="Unassembled WGS sequence"/>
</dbReference>
<evidence type="ECO:0000313" key="7">
    <source>
        <dbReference type="EMBL" id="CAD8066234.1"/>
    </source>
</evidence>
<keyword evidence="3 4" id="KW-0472">Membrane</keyword>
<dbReference type="PANTHER" id="PTHR43394">
    <property type="entry name" value="ATP-DEPENDENT PERMEASE MDL1, MITOCHONDRIAL"/>
    <property type="match status" value="1"/>
</dbReference>
<dbReference type="InterPro" id="IPR003593">
    <property type="entry name" value="AAA+_ATPase"/>
</dbReference>
<dbReference type="Pfam" id="PF00664">
    <property type="entry name" value="ABC_membrane"/>
    <property type="match status" value="1"/>
</dbReference>
<evidence type="ECO:0000259" key="6">
    <source>
        <dbReference type="PROSITE" id="PS50929"/>
    </source>
</evidence>
<dbReference type="SMART" id="SM00382">
    <property type="entry name" value="AAA"/>
    <property type="match status" value="1"/>
</dbReference>
<dbReference type="GO" id="GO:0015421">
    <property type="term" value="F:ABC-type oligopeptide transporter activity"/>
    <property type="evidence" value="ECO:0007669"/>
    <property type="project" value="TreeGrafter"/>
</dbReference>
<feature type="transmembrane region" description="Helical" evidence="4">
    <location>
        <begin position="175"/>
        <end position="193"/>
    </location>
</feature>
<dbReference type="GO" id="GO:0016020">
    <property type="term" value="C:membrane"/>
    <property type="evidence" value="ECO:0007669"/>
    <property type="project" value="InterPro"/>
</dbReference>
<name>A0A8S1LUG6_9CILI</name>
<dbReference type="PANTHER" id="PTHR43394:SF1">
    <property type="entry name" value="ATP-BINDING CASSETTE SUB-FAMILY B MEMBER 10, MITOCHONDRIAL"/>
    <property type="match status" value="1"/>
</dbReference>
<reference evidence="7" key="1">
    <citation type="submission" date="2021-01" db="EMBL/GenBank/DDBJ databases">
        <authorList>
            <consortium name="Genoscope - CEA"/>
            <person name="William W."/>
        </authorList>
    </citation>
    <scope>NUCLEOTIDE SEQUENCE</scope>
</reference>
<evidence type="ECO:0000313" key="8">
    <source>
        <dbReference type="Proteomes" id="UP000692954"/>
    </source>
</evidence>